<keyword evidence="3" id="KW-1185">Reference proteome</keyword>
<sequence length="230" mass="23973">MDIIEVIPGLHLLPLGISNAYVWHDKGGTTLVDTGPPGSGPAIRAALEDLGLPREELRRIVLTHFHDDHAGSAADLAEWAGVPVIAGAADAPFVRGEDGPPPAFTPAEQQWHAVVAADLRPAPPCPVDQEVTDQDVLQLGSGAVVLSVPGHTPGSIALHLPEAGVLLTGDTIAEHQGGVVLGPFNTDRHQAWRSLERLVALDVDVACFGHGQPVIGSAHQVLRAATDPFG</sequence>
<accession>A0ABU2JD17</accession>
<dbReference type="CDD" id="cd07721">
    <property type="entry name" value="yflN-like_MBL-fold"/>
    <property type="match status" value="1"/>
</dbReference>
<dbReference type="Proteomes" id="UP001183176">
    <property type="component" value="Unassembled WGS sequence"/>
</dbReference>
<dbReference type="PANTHER" id="PTHR42951:SF17">
    <property type="entry name" value="METALLO-BETA-LACTAMASE DOMAIN-CONTAINING PROTEIN"/>
    <property type="match status" value="1"/>
</dbReference>
<evidence type="ECO:0000313" key="2">
    <source>
        <dbReference type="EMBL" id="MDT0262891.1"/>
    </source>
</evidence>
<comment type="caution">
    <text evidence="2">The sequence shown here is derived from an EMBL/GenBank/DDBJ whole genome shotgun (WGS) entry which is preliminary data.</text>
</comment>
<evidence type="ECO:0000259" key="1">
    <source>
        <dbReference type="SMART" id="SM00849"/>
    </source>
</evidence>
<dbReference type="InterPro" id="IPR001279">
    <property type="entry name" value="Metallo-B-lactamas"/>
</dbReference>
<dbReference type="EMBL" id="JAVREH010000024">
    <property type="protein sequence ID" value="MDT0262891.1"/>
    <property type="molecule type" value="Genomic_DNA"/>
</dbReference>
<organism evidence="2 3">
    <name type="scientific">Jatrophihabitans lederbergiae</name>
    <dbReference type="NCBI Taxonomy" id="3075547"/>
    <lineage>
        <taxon>Bacteria</taxon>
        <taxon>Bacillati</taxon>
        <taxon>Actinomycetota</taxon>
        <taxon>Actinomycetes</taxon>
        <taxon>Jatrophihabitantales</taxon>
        <taxon>Jatrophihabitantaceae</taxon>
        <taxon>Jatrophihabitans</taxon>
    </lineage>
</organism>
<dbReference type="RefSeq" id="WP_311424038.1">
    <property type="nucleotide sequence ID" value="NZ_JAVREH010000024.1"/>
</dbReference>
<feature type="domain" description="Metallo-beta-lactamase" evidence="1">
    <location>
        <begin position="17"/>
        <end position="210"/>
    </location>
</feature>
<evidence type="ECO:0000313" key="3">
    <source>
        <dbReference type="Proteomes" id="UP001183176"/>
    </source>
</evidence>
<dbReference type="SUPFAM" id="SSF56281">
    <property type="entry name" value="Metallo-hydrolase/oxidoreductase"/>
    <property type="match status" value="1"/>
</dbReference>
<dbReference type="Pfam" id="PF00753">
    <property type="entry name" value="Lactamase_B"/>
    <property type="match status" value="1"/>
</dbReference>
<dbReference type="Gene3D" id="3.60.15.10">
    <property type="entry name" value="Ribonuclease Z/Hydroxyacylglutathione hydrolase-like"/>
    <property type="match status" value="1"/>
</dbReference>
<dbReference type="PANTHER" id="PTHR42951">
    <property type="entry name" value="METALLO-BETA-LACTAMASE DOMAIN-CONTAINING"/>
    <property type="match status" value="1"/>
</dbReference>
<dbReference type="InterPro" id="IPR050855">
    <property type="entry name" value="NDM-1-like"/>
</dbReference>
<protein>
    <submittedName>
        <fullName evidence="2">MBL fold metallo-hydrolase</fullName>
    </submittedName>
</protein>
<dbReference type="InterPro" id="IPR036866">
    <property type="entry name" value="RibonucZ/Hydroxyglut_hydro"/>
</dbReference>
<reference evidence="3" key="1">
    <citation type="submission" date="2023-07" db="EMBL/GenBank/DDBJ databases">
        <title>30 novel species of actinomycetes from the DSMZ collection.</title>
        <authorList>
            <person name="Nouioui I."/>
        </authorList>
    </citation>
    <scope>NUCLEOTIDE SEQUENCE [LARGE SCALE GENOMIC DNA]</scope>
    <source>
        <strain evidence="3">DSM 44399</strain>
    </source>
</reference>
<dbReference type="SMART" id="SM00849">
    <property type="entry name" value="Lactamase_B"/>
    <property type="match status" value="1"/>
</dbReference>
<gene>
    <name evidence="2" type="ORF">RM423_15960</name>
</gene>
<proteinExistence type="predicted"/>
<name>A0ABU2JD17_9ACTN</name>